<evidence type="ECO:0000313" key="10">
    <source>
        <dbReference type="Proteomes" id="UP000480929"/>
    </source>
</evidence>
<dbReference type="InterPro" id="IPR012001">
    <property type="entry name" value="Thiamin_PyroP_enz_TPP-bd_dom"/>
</dbReference>
<accession>A0A6N7S6R2</accession>
<dbReference type="GO" id="GO:0003984">
    <property type="term" value="F:acetolactate synthase activity"/>
    <property type="evidence" value="ECO:0007669"/>
    <property type="project" value="TreeGrafter"/>
</dbReference>
<dbReference type="PANTHER" id="PTHR18968">
    <property type="entry name" value="THIAMINE PYROPHOSPHATE ENZYMES"/>
    <property type="match status" value="1"/>
</dbReference>
<name>A0A6N7S6R2_9FIRM</name>
<protein>
    <submittedName>
        <fullName evidence="7">Thiamine pyrophosphate-binding protein</fullName>
    </submittedName>
</protein>
<comment type="similarity">
    <text evidence="1 3">Belongs to the TPP enzyme family.</text>
</comment>
<evidence type="ECO:0000256" key="1">
    <source>
        <dbReference type="ARBA" id="ARBA00007812"/>
    </source>
</evidence>
<evidence type="ECO:0000313" key="8">
    <source>
        <dbReference type="EMBL" id="MSC33137.1"/>
    </source>
</evidence>
<dbReference type="GO" id="GO:0009097">
    <property type="term" value="P:isoleucine biosynthetic process"/>
    <property type="evidence" value="ECO:0007669"/>
    <property type="project" value="TreeGrafter"/>
</dbReference>
<dbReference type="InterPro" id="IPR011766">
    <property type="entry name" value="TPP_enzyme_TPP-bd"/>
</dbReference>
<comment type="caution">
    <text evidence="7">The sequence shown here is derived from an EMBL/GenBank/DDBJ whole genome shotgun (WGS) entry which is preliminary data.</text>
</comment>
<dbReference type="Pfam" id="PF00205">
    <property type="entry name" value="TPP_enzyme_M"/>
    <property type="match status" value="1"/>
</dbReference>
<dbReference type="FunFam" id="3.40.50.970:FF:000007">
    <property type="entry name" value="Acetolactate synthase"/>
    <property type="match status" value="1"/>
</dbReference>
<dbReference type="Pfam" id="PF02775">
    <property type="entry name" value="TPP_enzyme_C"/>
    <property type="match status" value="1"/>
</dbReference>
<dbReference type="GO" id="GO:0009099">
    <property type="term" value="P:L-valine biosynthetic process"/>
    <property type="evidence" value="ECO:0007669"/>
    <property type="project" value="TreeGrafter"/>
</dbReference>
<dbReference type="RefSeq" id="WP_154238739.1">
    <property type="nucleotide sequence ID" value="NZ_WKPI01000012.1"/>
</dbReference>
<feature type="domain" description="Thiamine pyrophosphate enzyme N-terminal TPP-binding" evidence="6">
    <location>
        <begin position="5"/>
        <end position="113"/>
    </location>
</feature>
<dbReference type="InterPro" id="IPR045229">
    <property type="entry name" value="TPP_enz"/>
</dbReference>
<dbReference type="CDD" id="cd07035">
    <property type="entry name" value="TPP_PYR_POX_like"/>
    <property type="match status" value="1"/>
</dbReference>
<evidence type="ECO:0000259" key="6">
    <source>
        <dbReference type="Pfam" id="PF02776"/>
    </source>
</evidence>
<dbReference type="SUPFAM" id="SSF52518">
    <property type="entry name" value="Thiamin diphosphate-binding fold (THDP-binding)"/>
    <property type="match status" value="2"/>
</dbReference>
<organism evidence="7 9">
    <name type="scientific">Holdemania massiliensis</name>
    <dbReference type="NCBI Taxonomy" id="1468449"/>
    <lineage>
        <taxon>Bacteria</taxon>
        <taxon>Bacillati</taxon>
        <taxon>Bacillota</taxon>
        <taxon>Erysipelotrichia</taxon>
        <taxon>Erysipelotrichales</taxon>
        <taxon>Erysipelotrichaceae</taxon>
        <taxon>Holdemania</taxon>
    </lineage>
</organism>
<feature type="domain" description="Thiamine pyrophosphate enzyme central" evidence="4">
    <location>
        <begin position="200"/>
        <end position="332"/>
    </location>
</feature>
<dbReference type="GO" id="GO:0030976">
    <property type="term" value="F:thiamine pyrophosphate binding"/>
    <property type="evidence" value="ECO:0007669"/>
    <property type="project" value="InterPro"/>
</dbReference>
<dbReference type="InterPro" id="IPR029061">
    <property type="entry name" value="THDP-binding"/>
</dbReference>
<dbReference type="EMBL" id="WKPI01000012">
    <property type="protein sequence ID" value="MSC33137.1"/>
    <property type="molecule type" value="Genomic_DNA"/>
</dbReference>
<dbReference type="OrthoDB" id="4494979at2"/>
<gene>
    <name evidence="8" type="ORF">GKD88_08375</name>
    <name evidence="7" type="ORF">GKE08_08970</name>
</gene>
<keyword evidence="10" id="KW-1185">Reference proteome</keyword>
<dbReference type="Gene3D" id="3.40.50.970">
    <property type="match status" value="2"/>
</dbReference>
<dbReference type="InterPro" id="IPR029035">
    <property type="entry name" value="DHS-like_NAD/FAD-binding_dom"/>
</dbReference>
<dbReference type="Pfam" id="PF02776">
    <property type="entry name" value="TPP_enzyme_N"/>
    <property type="match status" value="1"/>
</dbReference>
<evidence type="ECO:0000256" key="3">
    <source>
        <dbReference type="RuleBase" id="RU362132"/>
    </source>
</evidence>
<reference evidence="9 10" key="1">
    <citation type="journal article" date="2019" name="Nat. Med.">
        <title>A library of human gut bacterial isolates paired with longitudinal multiomics data enables mechanistic microbiome research.</title>
        <authorList>
            <person name="Poyet M."/>
            <person name="Groussin M."/>
            <person name="Gibbons S.M."/>
            <person name="Avila-Pacheco J."/>
            <person name="Jiang X."/>
            <person name="Kearney S.M."/>
            <person name="Perrotta A.R."/>
            <person name="Berdy B."/>
            <person name="Zhao S."/>
            <person name="Lieberman T.D."/>
            <person name="Swanson P.K."/>
            <person name="Smith M."/>
            <person name="Roesemann S."/>
            <person name="Alexander J.E."/>
            <person name="Rich S.A."/>
            <person name="Livny J."/>
            <person name="Vlamakis H."/>
            <person name="Clish C."/>
            <person name="Bullock K."/>
            <person name="Deik A."/>
            <person name="Scott J."/>
            <person name="Pierce K.A."/>
            <person name="Xavier R.J."/>
            <person name="Alm E.J."/>
        </authorList>
    </citation>
    <scope>NUCLEOTIDE SEQUENCE [LARGE SCALE GENOMIC DNA]</scope>
    <source>
        <strain evidence="7 9">BIOML-A4</strain>
        <strain evidence="8 10">BIOML-A5</strain>
    </source>
</reference>
<dbReference type="InterPro" id="IPR012000">
    <property type="entry name" value="Thiamin_PyroP_enz_cen_dom"/>
</dbReference>
<evidence type="ECO:0000313" key="9">
    <source>
        <dbReference type="Proteomes" id="UP000433575"/>
    </source>
</evidence>
<dbReference type="PANTHER" id="PTHR18968:SF13">
    <property type="entry name" value="ACETOLACTATE SYNTHASE CATALYTIC SUBUNIT, MITOCHONDRIAL"/>
    <property type="match status" value="1"/>
</dbReference>
<dbReference type="EMBL" id="WKPJ01000011">
    <property type="protein sequence ID" value="MSA89459.1"/>
    <property type="molecule type" value="Genomic_DNA"/>
</dbReference>
<evidence type="ECO:0000259" key="5">
    <source>
        <dbReference type="Pfam" id="PF02775"/>
    </source>
</evidence>
<evidence type="ECO:0000313" key="7">
    <source>
        <dbReference type="EMBL" id="MSA89459.1"/>
    </source>
</evidence>
<sequence>MKRISVADYIVEFFIANGITDVFGYQGGMVCHIFDSLGIYKDKINYHSCGNEQGAAFAACGYAQATGKLGVVITTSGPGFTNALTGLANAWFDSVPLMLISGQVNTKDKRRDYTLRQFGFQEIQASLMVEPIVKKVYNIELDTDIISTLDEAYKIAFTGRKGPVYLDIPINVSRERVDVSDVIKPIDLQMPIPFEAATYIDQLMSAKKPIIIAGGGIKQCCLRTEFRELVELLKIPVITTMSGVDLIPSASPYYVGYMGGTARREAGIVLKNTDFVLSLGSRMCNKAIGYNHDDFIPNAKKLIRVDVDVSEFERQLKECEEDVLADIRSFIKGALEHAKKIKGLHDHTPWVNAVKNMRKLVERIDITFGNDLVKHFTELIPEKAFLTFDVGNNLIYSEQSAIIKDETRVYASNGLGAMGYAIPSALGMAVTKTLTYVIAGDGGAQMNIQELNTISKLHLPVKILILNNHVLGHIILFQDHYLDNRRIVTTEIGNDYYSCNFAALGKAYGIRSYKIRTIEELDKYANELKDEDPLLIEFEFEDCSMLPNIHGGLDPLINGPELPEGVADKIKKIMKAVDWSLE</sequence>
<dbReference type="Proteomes" id="UP000433575">
    <property type="component" value="Unassembled WGS sequence"/>
</dbReference>
<dbReference type="GO" id="GO:0000287">
    <property type="term" value="F:magnesium ion binding"/>
    <property type="evidence" value="ECO:0007669"/>
    <property type="project" value="InterPro"/>
</dbReference>
<evidence type="ECO:0000259" key="4">
    <source>
        <dbReference type="Pfam" id="PF00205"/>
    </source>
</evidence>
<dbReference type="GO" id="GO:0005948">
    <property type="term" value="C:acetolactate synthase complex"/>
    <property type="evidence" value="ECO:0007669"/>
    <property type="project" value="TreeGrafter"/>
</dbReference>
<feature type="domain" description="Thiamine pyrophosphate enzyme TPP-binding" evidence="5">
    <location>
        <begin position="389"/>
        <end position="537"/>
    </location>
</feature>
<dbReference type="Gene3D" id="3.40.50.1220">
    <property type="entry name" value="TPP-binding domain"/>
    <property type="match status" value="1"/>
</dbReference>
<dbReference type="AlphaFoldDB" id="A0A6N7S6R2"/>
<evidence type="ECO:0000256" key="2">
    <source>
        <dbReference type="ARBA" id="ARBA00023052"/>
    </source>
</evidence>
<proteinExistence type="inferred from homology"/>
<dbReference type="GO" id="GO:0050660">
    <property type="term" value="F:flavin adenine dinucleotide binding"/>
    <property type="evidence" value="ECO:0007669"/>
    <property type="project" value="TreeGrafter"/>
</dbReference>
<dbReference type="Proteomes" id="UP000480929">
    <property type="component" value="Unassembled WGS sequence"/>
</dbReference>
<keyword evidence="2 3" id="KW-0786">Thiamine pyrophosphate</keyword>
<dbReference type="SUPFAM" id="SSF52467">
    <property type="entry name" value="DHS-like NAD/FAD-binding domain"/>
    <property type="match status" value="1"/>
</dbReference>